<organism evidence="1 2">
    <name type="scientific">Candidatus Accumulibacter phosphatis</name>
    <dbReference type="NCBI Taxonomy" id="327160"/>
    <lineage>
        <taxon>Bacteria</taxon>
        <taxon>Pseudomonadati</taxon>
        <taxon>Pseudomonadota</taxon>
        <taxon>Betaproteobacteria</taxon>
        <taxon>Candidatus Accumulibacter</taxon>
    </lineage>
</organism>
<reference evidence="1 2" key="1">
    <citation type="submission" date="2014-02" db="EMBL/GenBank/DDBJ databases">
        <title>Expanding our view of genomic diversity in Candidatus Accumulibacter clades.</title>
        <authorList>
            <person name="Skennerton C.T."/>
            <person name="Barr J.J."/>
            <person name="Slater F.R."/>
            <person name="Bond P.L."/>
            <person name="Tyson G.W."/>
        </authorList>
    </citation>
    <scope>NUCLEOTIDE SEQUENCE [LARGE SCALE GENOMIC DNA]</scope>
    <source>
        <strain evidence="2">BA-91</strain>
    </source>
</reference>
<evidence type="ECO:0000313" key="2">
    <source>
        <dbReference type="Proteomes" id="UP000020077"/>
    </source>
</evidence>
<proteinExistence type="predicted"/>
<dbReference type="AlphaFoldDB" id="A0A080MAR0"/>
<evidence type="ECO:0000313" key="1">
    <source>
        <dbReference type="EMBL" id="KFB74214.1"/>
    </source>
</evidence>
<accession>A0A080MAR0</accession>
<dbReference type="Proteomes" id="UP000020077">
    <property type="component" value="Unassembled WGS sequence"/>
</dbReference>
<protein>
    <submittedName>
        <fullName evidence="1">Uncharacterized protein</fullName>
    </submittedName>
</protein>
<comment type="caution">
    <text evidence="1">The sequence shown here is derived from an EMBL/GenBank/DDBJ whole genome shotgun (WGS) entry which is preliminary data.</text>
</comment>
<gene>
    <name evidence="1" type="ORF">AW09_000508</name>
</gene>
<name>A0A080MAR0_9PROT</name>
<dbReference type="EMBL" id="JDVG02000080">
    <property type="protein sequence ID" value="KFB74214.1"/>
    <property type="molecule type" value="Genomic_DNA"/>
</dbReference>
<sequence length="90" mass="10062">MYAHRDYTPQRIVCLTKAGMMLGGLLNPPKEPTVEGLRRNDLSVQTSTYGAVILRVYGVITVDGNVFWLENSSIKEIYYGTHTQSPDARS</sequence>